<proteinExistence type="predicted"/>
<name>A0A0E9X190_ANGAN</name>
<dbReference type="AlphaFoldDB" id="A0A0E9X190"/>
<accession>A0A0E9X190</accession>
<reference evidence="1" key="1">
    <citation type="submission" date="2014-11" db="EMBL/GenBank/DDBJ databases">
        <authorList>
            <person name="Amaro Gonzalez C."/>
        </authorList>
    </citation>
    <scope>NUCLEOTIDE SEQUENCE</scope>
</reference>
<organism evidence="1">
    <name type="scientific">Anguilla anguilla</name>
    <name type="common">European freshwater eel</name>
    <name type="synonym">Muraena anguilla</name>
    <dbReference type="NCBI Taxonomy" id="7936"/>
    <lineage>
        <taxon>Eukaryota</taxon>
        <taxon>Metazoa</taxon>
        <taxon>Chordata</taxon>
        <taxon>Craniata</taxon>
        <taxon>Vertebrata</taxon>
        <taxon>Euteleostomi</taxon>
        <taxon>Actinopterygii</taxon>
        <taxon>Neopterygii</taxon>
        <taxon>Teleostei</taxon>
        <taxon>Anguilliformes</taxon>
        <taxon>Anguillidae</taxon>
        <taxon>Anguilla</taxon>
    </lineage>
</organism>
<reference evidence="1" key="2">
    <citation type="journal article" date="2015" name="Fish Shellfish Immunol.">
        <title>Early steps in the European eel (Anguilla anguilla)-Vibrio vulnificus interaction in the gills: Role of the RtxA13 toxin.</title>
        <authorList>
            <person name="Callol A."/>
            <person name="Pajuelo D."/>
            <person name="Ebbesson L."/>
            <person name="Teles M."/>
            <person name="MacKenzie S."/>
            <person name="Amaro C."/>
        </authorList>
    </citation>
    <scope>NUCLEOTIDE SEQUENCE</scope>
</reference>
<evidence type="ECO:0000313" key="1">
    <source>
        <dbReference type="EMBL" id="JAH96492.1"/>
    </source>
</evidence>
<sequence length="88" mass="10340">MFPFEELLRELQLQGRIEWPNTFAKGILHYKSDGWRLLLHDAQCASRAGYMVSMDQTHCFLHGPQKENWLSIEKIFLQLDIEQTVCMG</sequence>
<protein>
    <submittedName>
        <fullName evidence="1">Uncharacterized protein</fullName>
    </submittedName>
</protein>
<dbReference type="EMBL" id="GBXM01012085">
    <property type="protein sequence ID" value="JAH96492.1"/>
    <property type="molecule type" value="Transcribed_RNA"/>
</dbReference>